<sequence>MIVVTGATGNVGRPLVRALAAAGRQVTAVSRGTAADRVPPGVRQVRADLADPAGPGPAFEGAEAVFLLLTGEWPAATGGDPGRLLGAVRAGGARRVVLLSSQGVGSGRHPADLEEAVKGLGLDWTVLRPGGFASNAFQWAAEVRERRTVSAPFGDVALPVIDPEDIAAAAAATLLGEGHEKQTYELTGPVPVSPREQAAALGEAIGEPVAFVELSRAEARERMLRFMPEPVAEATLGILGEPSARERQVSGDVERLLGRPPRPFAAWAARNAAAFA</sequence>
<proteinExistence type="predicted"/>
<dbReference type="InterPro" id="IPR036291">
    <property type="entry name" value="NAD(P)-bd_dom_sf"/>
</dbReference>
<dbReference type="Pfam" id="PF13460">
    <property type="entry name" value="NAD_binding_10"/>
    <property type="match status" value="1"/>
</dbReference>
<accession>A0A3A9YWX8</accession>
<protein>
    <submittedName>
        <fullName evidence="2">NAD-dependent epimerase/dehydratase family protein</fullName>
    </submittedName>
</protein>
<dbReference type="Proteomes" id="UP000272474">
    <property type="component" value="Unassembled WGS sequence"/>
</dbReference>
<dbReference type="AlphaFoldDB" id="A0A3A9YWX8"/>
<evidence type="ECO:0000313" key="2">
    <source>
        <dbReference type="EMBL" id="RKN40435.1"/>
    </source>
</evidence>
<name>A0A3A9YWX8_9ACTN</name>
<dbReference type="RefSeq" id="WP_120681132.1">
    <property type="nucleotide sequence ID" value="NZ_RBAL01000010.1"/>
</dbReference>
<gene>
    <name evidence="2" type="ORF">D7294_18480</name>
</gene>
<dbReference type="Gene3D" id="3.40.50.720">
    <property type="entry name" value="NAD(P)-binding Rossmann-like Domain"/>
    <property type="match status" value="1"/>
</dbReference>
<organism evidence="2 3">
    <name type="scientific">Streptomyces hoynatensis</name>
    <dbReference type="NCBI Taxonomy" id="1141874"/>
    <lineage>
        <taxon>Bacteria</taxon>
        <taxon>Bacillati</taxon>
        <taxon>Actinomycetota</taxon>
        <taxon>Actinomycetes</taxon>
        <taxon>Kitasatosporales</taxon>
        <taxon>Streptomycetaceae</taxon>
        <taxon>Streptomyces</taxon>
    </lineage>
</organism>
<dbReference type="PANTHER" id="PTHR43162">
    <property type="match status" value="1"/>
</dbReference>
<dbReference type="InterPro" id="IPR051604">
    <property type="entry name" value="Ergot_Alk_Oxidoreductase"/>
</dbReference>
<reference evidence="2 3" key="1">
    <citation type="journal article" date="2014" name="Int. J. Syst. Evol. Microbiol.">
        <title>Streptomyces hoynatensis sp. nov., isolated from deep marine sediment.</title>
        <authorList>
            <person name="Veyisoglu A."/>
            <person name="Sahin N."/>
        </authorList>
    </citation>
    <scope>NUCLEOTIDE SEQUENCE [LARGE SCALE GENOMIC DNA]</scope>
    <source>
        <strain evidence="2 3">KCTC 29097</strain>
    </source>
</reference>
<dbReference type="Gene3D" id="3.90.25.10">
    <property type="entry name" value="UDP-galactose 4-epimerase, domain 1"/>
    <property type="match status" value="1"/>
</dbReference>
<comment type="caution">
    <text evidence="2">The sequence shown here is derived from an EMBL/GenBank/DDBJ whole genome shotgun (WGS) entry which is preliminary data.</text>
</comment>
<dbReference type="InterPro" id="IPR016040">
    <property type="entry name" value="NAD(P)-bd_dom"/>
</dbReference>
<evidence type="ECO:0000313" key="3">
    <source>
        <dbReference type="Proteomes" id="UP000272474"/>
    </source>
</evidence>
<dbReference type="PANTHER" id="PTHR43162:SF1">
    <property type="entry name" value="PRESTALK A DIFFERENTIATION PROTEIN A"/>
    <property type="match status" value="1"/>
</dbReference>
<feature type="domain" description="NAD(P)-binding" evidence="1">
    <location>
        <begin position="6"/>
        <end position="173"/>
    </location>
</feature>
<keyword evidence="3" id="KW-1185">Reference proteome</keyword>
<evidence type="ECO:0000259" key="1">
    <source>
        <dbReference type="Pfam" id="PF13460"/>
    </source>
</evidence>
<dbReference type="SUPFAM" id="SSF51735">
    <property type="entry name" value="NAD(P)-binding Rossmann-fold domains"/>
    <property type="match status" value="1"/>
</dbReference>
<dbReference type="EMBL" id="RBAL01000010">
    <property type="protein sequence ID" value="RKN40435.1"/>
    <property type="molecule type" value="Genomic_DNA"/>
</dbReference>
<dbReference type="OrthoDB" id="116343at2"/>